<dbReference type="InterPro" id="IPR007172">
    <property type="entry name" value="DUF374"/>
</dbReference>
<dbReference type="EMBL" id="RQGA01000013">
    <property type="protein sequence ID" value="TGL39061.1"/>
    <property type="molecule type" value="Genomic_DNA"/>
</dbReference>
<dbReference type="AlphaFoldDB" id="A0A4R9JGD0"/>
<evidence type="ECO:0000259" key="1">
    <source>
        <dbReference type="Pfam" id="PF04028"/>
    </source>
</evidence>
<sequence>MKRRILVWLLPLIAVWFQRLIGLTSRFRFLTNEHYEELFKNKKPFIYSIWHTNVLYSPYLHRGKNVAVLISESKDGDYINQVVHRFGNTSVRGSSSKGGSKALKAVIQHLKKGLPAAFTPDGPRGPAFIVQPGIIAAAQVTQVPIVPFHYECSRQWILRRAWDKHRVPKPFTTFVVSYGEPISVPRNLNEEEFEGMRLKVEEAMLKNRDLAIKEAERISNGESK</sequence>
<comment type="caution">
    <text evidence="2">The sequence shown here is derived from an EMBL/GenBank/DDBJ whole genome shotgun (WGS) entry which is preliminary data.</text>
</comment>
<dbReference type="RefSeq" id="WP_135579671.1">
    <property type="nucleotide sequence ID" value="NZ_RQGA01000013.1"/>
</dbReference>
<protein>
    <submittedName>
        <fullName evidence="2">DUF374 domain-containing protein</fullName>
    </submittedName>
</protein>
<gene>
    <name evidence="2" type="ORF">EHQ49_11925</name>
</gene>
<dbReference type="OrthoDB" id="9810508at2"/>
<proteinExistence type="predicted"/>
<evidence type="ECO:0000313" key="3">
    <source>
        <dbReference type="Proteomes" id="UP000298125"/>
    </source>
</evidence>
<dbReference type="CDD" id="cd07983">
    <property type="entry name" value="LPLAT_DUF374-like"/>
    <property type="match status" value="1"/>
</dbReference>
<dbReference type="Proteomes" id="UP000298125">
    <property type="component" value="Unassembled WGS sequence"/>
</dbReference>
<name>A0A4R9JGD0_9LEPT</name>
<dbReference type="SUPFAM" id="SSF69593">
    <property type="entry name" value="Glycerol-3-phosphate (1)-acyltransferase"/>
    <property type="match status" value="1"/>
</dbReference>
<accession>A0A4R9JGD0</accession>
<dbReference type="Pfam" id="PF04028">
    <property type="entry name" value="DUF374"/>
    <property type="match status" value="1"/>
</dbReference>
<organism evidence="2 3">
    <name type="scientific">Leptospira perdikensis</name>
    <dbReference type="NCBI Taxonomy" id="2484948"/>
    <lineage>
        <taxon>Bacteria</taxon>
        <taxon>Pseudomonadati</taxon>
        <taxon>Spirochaetota</taxon>
        <taxon>Spirochaetia</taxon>
        <taxon>Leptospirales</taxon>
        <taxon>Leptospiraceae</taxon>
        <taxon>Leptospira</taxon>
    </lineage>
</organism>
<feature type="domain" description="DUF374" evidence="1">
    <location>
        <begin position="59"/>
        <end position="127"/>
    </location>
</feature>
<evidence type="ECO:0000313" key="2">
    <source>
        <dbReference type="EMBL" id="TGL39061.1"/>
    </source>
</evidence>
<keyword evidence="3" id="KW-1185">Reference proteome</keyword>
<reference evidence="2" key="1">
    <citation type="journal article" date="2019" name="PLoS Negl. Trop. Dis.">
        <title>Revisiting the worldwide diversity of Leptospira species in the environment.</title>
        <authorList>
            <person name="Vincent A.T."/>
            <person name="Schiettekatte O."/>
            <person name="Bourhy P."/>
            <person name="Veyrier F.J."/>
            <person name="Picardeau M."/>
        </authorList>
    </citation>
    <scope>NUCLEOTIDE SEQUENCE [LARGE SCALE GENOMIC DNA]</scope>
    <source>
        <strain evidence="2">201702692</strain>
    </source>
</reference>